<dbReference type="RefSeq" id="WP_143372047.1">
    <property type="nucleotide sequence ID" value="NZ_VJVZ01000002.1"/>
</dbReference>
<keyword evidence="4" id="KW-1185">Reference proteome</keyword>
<accession>A0A552V7V1</accession>
<keyword evidence="2" id="KW-0812">Transmembrane</keyword>
<proteinExistence type="predicted"/>
<evidence type="ECO:0000313" key="4">
    <source>
        <dbReference type="Proteomes" id="UP000320643"/>
    </source>
</evidence>
<feature type="region of interest" description="Disordered" evidence="1">
    <location>
        <begin position="120"/>
        <end position="139"/>
    </location>
</feature>
<dbReference type="Proteomes" id="UP000320643">
    <property type="component" value="Unassembled WGS sequence"/>
</dbReference>
<name>A0A552V7V1_9FLAO</name>
<keyword evidence="2" id="KW-1133">Transmembrane helix</keyword>
<dbReference type="AlphaFoldDB" id="A0A552V7V1"/>
<evidence type="ECO:0000256" key="1">
    <source>
        <dbReference type="SAM" id="MobiDB-lite"/>
    </source>
</evidence>
<comment type="caution">
    <text evidence="3">The sequence shown here is derived from an EMBL/GenBank/DDBJ whole genome shotgun (WGS) entry which is preliminary data.</text>
</comment>
<reference evidence="3 4" key="1">
    <citation type="submission" date="2019-07" db="EMBL/GenBank/DDBJ databases">
        <title>Flavobacterium sp. nov., isolated from glacier ice.</title>
        <authorList>
            <person name="Liu Q."/>
            <person name="Xin Y.-H."/>
        </authorList>
    </citation>
    <scope>NUCLEOTIDE SEQUENCE [LARGE SCALE GENOMIC DNA]</scope>
    <source>
        <strain evidence="3 4">ZT4R6</strain>
    </source>
</reference>
<gene>
    <name evidence="3" type="ORF">FMM05_03985</name>
</gene>
<dbReference type="EMBL" id="VJVZ01000002">
    <property type="protein sequence ID" value="TRW26546.1"/>
    <property type="molecule type" value="Genomic_DNA"/>
</dbReference>
<evidence type="ECO:0000256" key="2">
    <source>
        <dbReference type="SAM" id="Phobius"/>
    </source>
</evidence>
<sequence length="247" mass="27401">MKMEPNNIEQDFKQKLEQRTIQPTEMAWDRLDAMLSVTEEKKSKKPNRNWMYMAACFLALLLVGVLFLNQEKQNTINGTNTNGNSVVTTQQSVTPSKIENDATVAPQPVTVTQEAVATTNTAKPLKKRSQQISKMSNTATTETRVYTNNEQVAVNNENTVAPVIAKPGKIKVDANELLASVDRNSVSGPKQHINSTKIKQDGVKVNPNSLLTSVEGELNQSFRDKVLETVSKNYNTVKSSLATRNHQ</sequence>
<evidence type="ECO:0000313" key="3">
    <source>
        <dbReference type="EMBL" id="TRW26546.1"/>
    </source>
</evidence>
<organism evidence="3 4">
    <name type="scientific">Flavobacterium zepuense</name>
    <dbReference type="NCBI Taxonomy" id="2593302"/>
    <lineage>
        <taxon>Bacteria</taxon>
        <taxon>Pseudomonadati</taxon>
        <taxon>Bacteroidota</taxon>
        <taxon>Flavobacteriia</taxon>
        <taxon>Flavobacteriales</taxon>
        <taxon>Flavobacteriaceae</taxon>
        <taxon>Flavobacterium</taxon>
    </lineage>
</organism>
<dbReference type="OrthoDB" id="1247025at2"/>
<feature type="transmembrane region" description="Helical" evidence="2">
    <location>
        <begin position="50"/>
        <end position="68"/>
    </location>
</feature>
<feature type="compositionally biased region" description="Polar residues" evidence="1">
    <location>
        <begin position="130"/>
        <end position="139"/>
    </location>
</feature>
<keyword evidence="2" id="KW-0472">Membrane</keyword>
<protein>
    <submittedName>
        <fullName evidence="3">Uncharacterized protein</fullName>
    </submittedName>
</protein>